<evidence type="ECO:0000256" key="6">
    <source>
        <dbReference type="RuleBase" id="RU000461"/>
    </source>
</evidence>
<keyword evidence="3 5" id="KW-0479">Metal-binding</keyword>
<name>A0A1R0H1X6_9FUNG</name>
<dbReference type="PRINTS" id="PR00385">
    <property type="entry name" value="P450"/>
</dbReference>
<dbReference type="STRING" id="133383.A0A1R0H1X6"/>
<keyword evidence="8" id="KW-1185">Reference proteome</keyword>
<evidence type="ECO:0000313" key="7">
    <source>
        <dbReference type="EMBL" id="OLY83146.1"/>
    </source>
</evidence>
<gene>
    <name evidence="7" type="ORF">AYI68_g2722</name>
</gene>
<dbReference type="GO" id="GO:0016705">
    <property type="term" value="F:oxidoreductase activity, acting on paired donors, with incorporation or reduction of molecular oxygen"/>
    <property type="evidence" value="ECO:0007669"/>
    <property type="project" value="InterPro"/>
</dbReference>
<dbReference type="AlphaFoldDB" id="A0A1R0H1X6"/>
<comment type="caution">
    <text evidence="7">The sequence shown here is derived from an EMBL/GenBank/DDBJ whole genome shotgun (WGS) entry which is preliminary data.</text>
</comment>
<dbReference type="OrthoDB" id="1470350at2759"/>
<evidence type="ECO:0000256" key="3">
    <source>
        <dbReference type="ARBA" id="ARBA00022723"/>
    </source>
</evidence>
<organism evidence="7 8">
    <name type="scientific">Smittium mucronatum</name>
    <dbReference type="NCBI Taxonomy" id="133383"/>
    <lineage>
        <taxon>Eukaryota</taxon>
        <taxon>Fungi</taxon>
        <taxon>Fungi incertae sedis</taxon>
        <taxon>Zoopagomycota</taxon>
        <taxon>Kickxellomycotina</taxon>
        <taxon>Harpellomycetes</taxon>
        <taxon>Harpellales</taxon>
        <taxon>Legeriomycetaceae</taxon>
        <taxon>Smittium</taxon>
    </lineage>
</organism>
<dbReference type="GO" id="GO:0004497">
    <property type="term" value="F:monooxygenase activity"/>
    <property type="evidence" value="ECO:0007669"/>
    <property type="project" value="UniProtKB-KW"/>
</dbReference>
<evidence type="ECO:0000256" key="4">
    <source>
        <dbReference type="ARBA" id="ARBA00023004"/>
    </source>
</evidence>
<keyword evidence="5 6" id="KW-0349">Heme</keyword>
<protein>
    <submittedName>
        <fullName evidence="7">Cytochrome</fullName>
    </submittedName>
</protein>
<dbReference type="InterPro" id="IPR001128">
    <property type="entry name" value="Cyt_P450"/>
</dbReference>
<dbReference type="GO" id="GO:0005506">
    <property type="term" value="F:iron ion binding"/>
    <property type="evidence" value="ECO:0007669"/>
    <property type="project" value="InterPro"/>
</dbReference>
<dbReference type="PRINTS" id="PR00463">
    <property type="entry name" value="EP450I"/>
</dbReference>
<evidence type="ECO:0000313" key="8">
    <source>
        <dbReference type="Proteomes" id="UP000187455"/>
    </source>
</evidence>
<dbReference type="Proteomes" id="UP000187455">
    <property type="component" value="Unassembled WGS sequence"/>
</dbReference>
<feature type="binding site" description="axial binding residue" evidence="5">
    <location>
        <position position="382"/>
    </location>
    <ligand>
        <name>heme</name>
        <dbReference type="ChEBI" id="CHEBI:30413"/>
    </ligand>
    <ligandPart>
        <name>Fe</name>
        <dbReference type="ChEBI" id="CHEBI:18248"/>
    </ligandPart>
</feature>
<proteinExistence type="inferred from homology"/>
<dbReference type="SUPFAM" id="SSF48264">
    <property type="entry name" value="Cytochrome P450"/>
    <property type="match status" value="1"/>
</dbReference>
<dbReference type="EMBL" id="LSSL01001050">
    <property type="protein sequence ID" value="OLY83146.1"/>
    <property type="molecule type" value="Genomic_DNA"/>
</dbReference>
<dbReference type="PANTHER" id="PTHR24305">
    <property type="entry name" value="CYTOCHROME P450"/>
    <property type="match status" value="1"/>
</dbReference>
<dbReference type="PROSITE" id="PS00086">
    <property type="entry name" value="CYTOCHROME_P450"/>
    <property type="match status" value="1"/>
</dbReference>
<evidence type="ECO:0000256" key="1">
    <source>
        <dbReference type="ARBA" id="ARBA00001971"/>
    </source>
</evidence>
<sequence>MESAIGFFVRKVLLVFNSLNNSKVVCGTLCIYGVYKVVYQLFLDPLRHIPGPWFSRISGYPIRIAILSGNLTDYLHSLHRKYGPIVRVGPNRISDSNTKDFKKVMSSYKYKKSTNYDSYANGNPTDVTGELAFGTSFHAIENDGYVIIDWVNAAMKSTIIIEAFPILKLIQHVLPGIKSKEEKLRAFCLDSIKMRQDSIENNIFDARRVDILQMYLTSINTYNQKPLSYDELMTEMVTMLIAGVDTTSITLSWLLTFYMLYPCVYNKTIEEIRTNFPDTDTVIKYKDAREKLPYTIATVYETLRMKGSVGSDLLRESPEDGVELSGLFIPYGVDIGMFVAGAHVDPEVWDNPHSFFPERFMGDNGESLKKEIVAFSSGIRVCPGKKYVNV</sequence>
<dbReference type="GO" id="GO:0020037">
    <property type="term" value="F:heme binding"/>
    <property type="evidence" value="ECO:0007669"/>
    <property type="project" value="InterPro"/>
</dbReference>
<evidence type="ECO:0000256" key="5">
    <source>
        <dbReference type="PIRSR" id="PIRSR602401-1"/>
    </source>
</evidence>
<reference evidence="7 8" key="1">
    <citation type="journal article" date="2016" name="Mol. Biol. Evol.">
        <title>Genome-Wide Survey of Gut Fungi (Harpellales) Reveals the First Horizontally Transferred Ubiquitin Gene from a Mosquito Host.</title>
        <authorList>
            <person name="Wang Y."/>
            <person name="White M.M."/>
            <person name="Kvist S."/>
            <person name="Moncalvo J.M."/>
        </authorList>
    </citation>
    <scope>NUCLEOTIDE SEQUENCE [LARGE SCALE GENOMIC DNA]</scope>
    <source>
        <strain evidence="7 8">ALG-7-W6</strain>
    </source>
</reference>
<evidence type="ECO:0000256" key="2">
    <source>
        <dbReference type="ARBA" id="ARBA00010617"/>
    </source>
</evidence>
<comment type="cofactor">
    <cofactor evidence="1 5">
        <name>heme</name>
        <dbReference type="ChEBI" id="CHEBI:30413"/>
    </cofactor>
</comment>
<dbReference type="PANTHER" id="PTHR24305:SF166">
    <property type="entry name" value="CYTOCHROME P450 12A4, MITOCHONDRIAL-RELATED"/>
    <property type="match status" value="1"/>
</dbReference>
<keyword evidence="6" id="KW-0503">Monooxygenase</keyword>
<dbReference type="Gene3D" id="1.10.630.10">
    <property type="entry name" value="Cytochrome P450"/>
    <property type="match status" value="2"/>
</dbReference>
<comment type="similarity">
    <text evidence="2 6">Belongs to the cytochrome P450 family.</text>
</comment>
<accession>A0A1R0H1X6</accession>
<dbReference type="InterPro" id="IPR002401">
    <property type="entry name" value="Cyt_P450_E_grp-I"/>
</dbReference>
<dbReference type="InterPro" id="IPR050121">
    <property type="entry name" value="Cytochrome_P450_monoxygenase"/>
</dbReference>
<dbReference type="Pfam" id="PF00067">
    <property type="entry name" value="p450"/>
    <property type="match status" value="1"/>
</dbReference>
<dbReference type="InterPro" id="IPR036396">
    <property type="entry name" value="Cyt_P450_sf"/>
</dbReference>
<dbReference type="InterPro" id="IPR017972">
    <property type="entry name" value="Cyt_P450_CS"/>
</dbReference>
<keyword evidence="6" id="KW-0560">Oxidoreductase</keyword>
<keyword evidence="4 5" id="KW-0408">Iron</keyword>